<reference evidence="5" key="1">
    <citation type="submission" date="2016-06" db="EMBL/GenBank/DDBJ databases">
        <authorList>
            <person name="Varghese N."/>
            <person name="Submissions Spin"/>
        </authorList>
    </citation>
    <scope>NUCLEOTIDE SEQUENCE [LARGE SCALE GENOMIC DNA]</scope>
    <source>
        <strain evidence="5">DSM 45647</strain>
    </source>
</reference>
<dbReference type="OrthoDB" id="3363460at2"/>
<name>A0A1C5ID02_9ACTN</name>
<dbReference type="Proteomes" id="UP000199360">
    <property type="component" value="Unassembled WGS sequence"/>
</dbReference>
<dbReference type="CDD" id="cd06577">
    <property type="entry name" value="PASTA_pknB"/>
    <property type="match status" value="2"/>
</dbReference>
<feature type="compositionally biased region" description="Pro residues" evidence="1">
    <location>
        <begin position="62"/>
        <end position="71"/>
    </location>
</feature>
<dbReference type="Pfam" id="PF03793">
    <property type="entry name" value="PASTA"/>
    <property type="match status" value="2"/>
</dbReference>
<dbReference type="InterPro" id="IPR005543">
    <property type="entry name" value="PASTA_dom"/>
</dbReference>
<evidence type="ECO:0000256" key="2">
    <source>
        <dbReference type="SAM" id="Phobius"/>
    </source>
</evidence>
<keyword evidence="2" id="KW-0812">Transmembrane</keyword>
<dbReference type="PROSITE" id="PS51178">
    <property type="entry name" value="PASTA"/>
    <property type="match status" value="2"/>
</dbReference>
<dbReference type="Gene3D" id="3.30.10.20">
    <property type="match status" value="2"/>
</dbReference>
<dbReference type="AlphaFoldDB" id="A0A1C5ID02"/>
<proteinExistence type="predicted"/>
<keyword evidence="2" id="KW-1133">Transmembrane helix</keyword>
<sequence length="233" mass="23821">MTEAVDAMTDDQQPVREEAGPGRSRLMVGGGLAVALLAVIGASVGWVLAGEPDRPTASSEVAPPPAAPSSPPTAVTPSADRSGEDRPTGTRSTAPAGLTVPELVGTDFERARQELRDRKLGWRLVFGGGSGRDVERTSPRSGAPVRRGVTVTVWVAGPAPAVTVPDLGGRSCSDAADDLVEAGLYPRYRPGRQGAVTAQEPAAGGAARWNDQVTLTCGTAPSDPPTAVESPTP</sequence>
<feature type="region of interest" description="Disordered" evidence="1">
    <location>
        <begin position="49"/>
        <end position="106"/>
    </location>
</feature>
<feature type="domain" description="PASTA" evidence="3">
    <location>
        <begin position="94"/>
        <end position="157"/>
    </location>
</feature>
<dbReference type="STRING" id="745366.GA0070213_105270"/>
<dbReference type="EMBL" id="FMDM01000005">
    <property type="protein sequence ID" value="SCG55909.1"/>
    <property type="molecule type" value="Genomic_DNA"/>
</dbReference>
<feature type="transmembrane region" description="Helical" evidence="2">
    <location>
        <begin position="26"/>
        <end position="49"/>
    </location>
</feature>
<keyword evidence="5" id="KW-1185">Reference proteome</keyword>
<accession>A0A1C5ID02</accession>
<dbReference type="SMART" id="SM00740">
    <property type="entry name" value="PASTA"/>
    <property type="match status" value="2"/>
</dbReference>
<gene>
    <name evidence="4" type="ORF">GA0070213_105270</name>
</gene>
<feature type="region of interest" description="Disordered" evidence="1">
    <location>
        <begin position="1"/>
        <end position="26"/>
    </location>
</feature>
<evidence type="ECO:0000313" key="5">
    <source>
        <dbReference type="Proteomes" id="UP000199360"/>
    </source>
</evidence>
<evidence type="ECO:0000313" key="4">
    <source>
        <dbReference type="EMBL" id="SCG55909.1"/>
    </source>
</evidence>
<protein>
    <submittedName>
        <fullName evidence="4">PASTA domain-containing protein</fullName>
    </submittedName>
</protein>
<dbReference type="RefSeq" id="WP_091062003.1">
    <property type="nucleotide sequence ID" value="NZ_FMDM01000005.1"/>
</dbReference>
<evidence type="ECO:0000259" key="3">
    <source>
        <dbReference type="PROSITE" id="PS51178"/>
    </source>
</evidence>
<feature type="domain" description="PASTA" evidence="3">
    <location>
        <begin position="159"/>
        <end position="219"/>
    </location>
</feature>
<organism evidence="4 5">
    <name type="scientific">Micromonospora humi</name>
    <dbReference type="NCBI Taxonomy" id="745366"/>
    <lineage>
        <taxon>Bacteria</taxon>
        <taxon>Bacillati</taxon>
        <taxon>Actinomycetota</taxon>
        <taxon>Actinomycetes</taxon>
        <taxon>Micromonosporales</taxon>
        <taxon>Micromonosporaceae</taxon>
        <taxon>Micromonospora</taxon>
    </lineage>
</organism>
<keyword evidence="2" id="KW-0472">Membrane</keyword>
<evidence type="ECO:0000256" key="1">
    <source>
        <dbReference type="SAM" id="MobiDB-lite"/>
    </source>
</evidence>